<dbReference type="AlphaFoldDB" id="A0A110B617"/>
<accession>A0A110B617</accession>
<evidence type="ECO:0000313" key="2">
    <source>
        <dbReference type="Proteomes" id="UP000218263"/>
    </source>
</evidence>
<name>A0A110B617_9SPHI</name>
<proteinExistence type="predicted"/>
<sequence>MLNYKKIKMNFKPLLVTNTLLICMLFNCCNSSTSKKTTDELKKDTVSMSPFSKISNSNSKDRSNSGEALADSNLEFENDIYLKIDKIYSGKIYTNTKGEDVFYRILEIPEEEYISLFIENIAIGEEGGKYQLVKRFRLTDDHSVLPKFGLISVDSIRFADSITIEGYFNKKKEIINLNTITKI</sequence>
<gene>
    <name evidence="1" type="ORF">MgSA37_03334</name>
</gene>
<keyword evidence="2" id="KW-1185">Reference proteome</keyword>
<evidence type="ECO:0000313" key="1">
    <source>
        <dbReference type="EMBL" id="BAU55153.1"/>
    </source>
</evidence>
<organism evidence="1 2">
    <name type="scientific">Mucilaginibacter gotjawali</name>
    <dbReference type="NCBI Taxonomy" id="1550579"/>
    <lineage>
        <taxon>Bacteria</taxon>
        <taxon>Pseudomonadati</taxon>
        <taxon>Bacteroidota</taxon>
        <taxon>Sphingobacteriia</taxon>
        <taxon>Sphingobacteriales</taxon>
        <taxon>Sphingobacteriaceae</taxon>
        <taxon>Mucilaginibacter</taxon>
    </lineage>
</organism>
<dbReference type="Proteomes" id="UP000218263">
    <property type="component" value="Chromosome"/>
</dbReference>
<reference evidence="1 2" key="1">
    <citation type="submission" date="2015-12" db="EMBL/GenBank/DDBJ databases">
        <title>Genome sequence of Mucilaginibacter gotjawali.</title>
        <authorList>
            <person name="Lee J.S."/>
            <person name="Lee K.C."/>
            <person name="Kim K.K."/>
            <person name="Lee B.W."/>
        </authorList>
    </citation>
    <scope>NUCLEOTIDE SEQUENCE [LARGE SCALE GENOMIC DNA]</scope>
    <source>
        <strain evidence="1 2">SA3-7</strain>
    </source>
</reference>
<protein>
    <submittedName>
        <fullName evidence="1">Uncharacterized protein</fullName>
    </submittedName>
</protein>
<dbReference type="KEGG" id="mgot:MgSA37_03334"/>
<dbReference type="EMBL" id="AP017313">
    <property type="protein sequence ID" value="BAU55153.1"/>
    <property type="molecule type" value="Genomic_DNA"/>
</dbReference>